<name>A0A645E7G9_9ZZZZ</name>
<gene>
    <name evidence="1" type="ORF">SDC9_143948</name>
</gene>
<organism evidence="1">
    <name type="scientific">bioreactor metagenome</name>
    <dbReference type="NCBI Taxonomy" id="1076179"/>
    <lineage>
        <taxon>unclassified sequences</taxon>
        <taxon>metagenomes</taxon>
        <taxon>ecological metagenomes</taxon>
    </lineage>
</organism>
<reference evidence="1" key="1">
    <citation type="submission" date="2019-08" db="EMBL/GenBank/DDBJ databases">
        <authorList>
            <person name="Kucharzyk K."/>
            <person name="Murdoch R.W."/>
            <person name="Higgins S."/>
            <person name="Loffler F."/>
        </authorList>
    </citation>
    <scope>NUCLEOTIDE SEQUENCE</scope>
</reference>
<sequence>MRRYYDSKAYRRRFSKRIWQHRWSLWHLVKNLPRVIQAARYFSANKEQIEAAAQNFPAHPRQPRGLHPFLSPELQADAIAAMSPVKVSRKPKPVVPADASKTIQIVQAA</sequence>
<evidence type="ECO:0000313" key="1">
    <source>
        <dbReference type="EMBL" id="MPM96783.1"/>
    </source>
</evidence>
<proteinExistence type="predicted"/>
<comment type="caution">
    <text evidence="1">The sequence shown here is derived from an EMBL/GenBank/DDBJ whole genome shotgun (WGS) entry which is preliminary data.</text>
</comment>
<dbReference type="EMBL" id="VSSQ01043128">
    <property type="protein sequence ID" value="MPM96783.1"/>
    <property type="molecule type" value="Genomic_DNA"/>
</dbReference>
<dbReference type="AlphaFoldDB" id="A0A645E7G9"/>
<protein>
    <submittedName>
        <fullName evidence="1">Uncharacterized protein</fullName>
    </submittedName>
</protein>
<accession>A0A645E7G9</accession>